<dbReference type="GO" id="GO:0015675">
    <property type="term" value="P:nickel cation transport"/>
    <property type="evidence" value="ECO:0007669"/>
    <property type="project" value="InterPro"/>
</dbReference>
<comment type="subcellular location">
    <subcellularLocation>
        <location evidence="1">Cell membrane</location>
        <topology evidence="1">Lipid-anchor</topology>
    </subcellularLocation>
</comment>
<dbReference type="GO" id="GO:0015833">
    <property type="term" value="P:peptide transport"/>
    <property type="evidence" value="ECO:0007669"/>
    <property type="project" value="TreeGrafter"/>
</dbReference>
<name>A0A174JTG0_9FIRM</name>
<dbReference type="PROSITE" id="PS01040">
    <property type="entry name" value="SBP_BACTERIAL_5"/>
    <property type="match status" value="1"/>
</dbReference>
<dbReference type="GO" id="GO:0016151">
    <property type="term" value="F:nickel cation binding"/>
    <property type="evidence" value="ECO:0007669"/>
    <property type="project" value="InterPro"/>
</dbReference>
<dbReference type="GO" id="GO:1904680">
    <property type="term" value="F:peptide transmembrane transporter activity"/>
    <property type="evidence" value="ECO:0007669"/>
    <property type="project" value="TreeGrafter"/>
</dbReference>
<dbReference type="InterPro" id="IPR030678">
    <property type="entry name" value="Peptide/Ni-bd"/>
</dbReference>
<protein>
    <submittedName>
        <fullName evidence="7">Nickel-binding periplasmic protein</fullName>
    </submittedName>
</protein>
<dbReference type="Pfam" id="PF00496">
    <property type="entry name" value="SBP_bac_5"/>
    <property type="match status" value="1"/>
</dbReference>
<dbReference type="EMBL" id="CZAW01000002">
    <property type="protein sequence ID" value="CUP00928.1"/>
    <property type="molecule type" value="Genomic_DNA"/>
</dbReference>
<reference evidence="7 8" key="1">
    <citation type="submission" date="2015-09" db="EMBL/GenBank/DDBJ databases">
        <authorList>
            <consortium name="Pathogen Informatics"/>
        </authorList>
    </citation>
    <scope>NUCLEOTIDE SEQUENCE [LARGE SCALE GENOMIC DNA]</scope>
    <source>
        <strain evidence="7 8">2789STDY5834911</strain>
    </source>
</reference>
<dbReference type="PROSITE" id="PS51257">
    <property type="entry name" value="PROKAR_LIPOPROTEIN"/>
    <property type="match status" value="1"/>
</dbReference>
<evidence type="ECO:0000256" key="1">
    <source>
        <dbReference type="ARBA" id="ARBA00004193"/>
    </source>
</evidence>
<feature type="chain" id="PRO_5008025440" evidence="5">
    <location>
        <begin position="21"/>
        <end position="549"/>
    </location>
</feature>
<dbReference type="OrthoDB" id="9772924at2"/>
<dbReference type="PANTHER" id="PTHR30290:SF9">
    <property type="entry name" value="OLIGOPEPTIDE-BINDING PROTEIN APPA"/>
    <property type="match status" value="1"/>
</dbReference>
<dbReference type="AlphaFoldDB" id="A0A174JTG0"/>
<dbReference type="InterPro" id="IPR000914">
    <property type="entry name" value="SBP_5_dom"/>
</dbReference>
<dbReference type="InterPro" id="IPR039424">
    <property type="entry name" value="SBP_5"/>
</dbReference>
<feature type="domain" description="Solute-binding protein family 5" evidence="6">
    <location>
        <begin position="90"/>
        <end position="462"/>
    </location>
</feature>
<dbReference type="PIRSF" id="PIRSF002741">
    <property type="entry name" value="MppA"/>
    <property type="match status" value="1"/>
</dbReference>
<gene>
    <name evidence="7" type="primary">nikA_1</name>
    <name evidence="7" type="ORF">ERS852523_00232</name>
</gene>
<dbReference type="InterPro" id="IPR011980">
    <property type="entry name" value="CntA-like"/>
</dbReference>
<dbReference type="Gene3D" id="3.40.190.10">
    <property type="entry name" value="Periplasmic binding protein-like II"/>
    <property type="match status" value="1"/>
</dbReference>
<dbReference type="CDD" id="cd08489">
    <property type="entry name" value="PBP2_NikA"/>
    <property type="match status" value="1"/>
</dbReference>
<evidence type="ECO:0000256" key="4">
    <source>
        <dbReference type="ARBA" id="ARBA00022729"/>
    </source>
</evidence>
<dbReference type="SUPFAM" id="SSF53850">
    <property type="entry name" value="Periplasmic binding protein-like II"/>
    <property type="match status" value="1"/>
</dbReference>
<evidence type="ECO:0000256" key="2">
    <source>
        <dbReference type="ARBA" id="ARBA00005695"/>
    </source>
</evidence>
<dbReference type="GO" id="GO:0043190">
    <property type="term" value="C:ATP-binding cassette (ABC) transporter complex"/>
    <property type="evidence" value="ECO:0007669"/>
    <property type="project" value="InterPro"/>
</dbReference>
<dbReference type="Proteomes" id="UP000095712">
    <property type="component" value="Unassembled WGS sequence"/>
</dbReference>
<proteinExistence type="inferred from homology"/>
<evidence type="ECO:0000259" key="6">
    <source>
        <dbReference type="Pfam" id="PF00496"/>
    </source>
</evidence>
<dbReference type="GO" id="GO:0042597">
    <property type="term" value="C:periplasmic space"/>
    <property type="evidence" value="ECO:0007669"/>
    <property type="project" value="UniProtKB-ARBA"/>
</dbReference>
<evidence type="ECO:0000256" key="5">
    <source>
        <dbReference type="SAM" id="SignalP"/>
    </source>
</evidence>
<dbReference type="PANTHER" id="PTHR30290">
    <property type="entry name" value="PERIPLASMIC BINDING COMPONENT OF ABC TRANSPORTER"/>
    <property type="match status" value="1"/>
</dbReference>
<keyword evidence="4 5" id="KW-0732">Signal</keyword>
<organism evidence="7 8">
    <name type="scientific">Blautia wexlerae</name>
    <dbReference type="NCBI Taxonomy" id="418240"/>
    <lineage>
        <taxon>Bacteria</taxon>
        <taxon>Bacillati</taxon>
        <taxon>Bacillota</taxon>
        <taxon>Clostridia</taxon>
        <taxon>Lachnospirales</taxon>
        <taxon>Lachnospiraceae</taxon>
        <taxon>Blautia</taxon>
    </lineage>
</organism>
<comment type="similarity">
    <text evidence="2">Belongs to the bacterial solute-binding protein 5 family.</text>
</comment>
<accession>A0A174JTG0</accession>
<dbReference type="InterPro" id="IPR023765">
    <property type="entry name" value="SBP_5_CS"/>
</dbReference>
<sequence length="549" mass="60603">MKFKRLVTALLSATLMISLAACSGNEKPAESQTGEGTTAEAIHVNLAESWGFEYFYTIITPDVSSSTGYDITYYLTSFYDTLVTYNENNELVGSLAEDWSMSDDGKVYTFHIKEGIKFSDGSDLTAEDVAKSLMAVPVNLGQYNGGYGRLSTIIESAEATDDYTVELRLTQPYYNTLRELCLANPFGIVSSEQLGEDLKAKDTFKTATYGTGPYMYEGDNDGQTWNFVRNPNYWGEEPEVDSFSIKNIPDNDAKILALKNGEIDFISGIKNVSAESYDEISQTEGFGAKIDEKALQTYYVGYNLNDTIFGDQVIREAISDAIDKDAVVESIYGGLHGKADTFFSSDLPYCDVEQATTTFDIDAANKLLDEAGYTDSDGDGIREKDGTKISADFLYQTGSASDDNLAVYICDQAKKIGIELTPNSAVMMDWYAMVQGGQYGLTIFKTQGGFYDPANVVTNINPQTSMDPILMLIGTTKPEMAELVSELDASTDETRIQEIYNTILTTIADENLTTPLVYMHQLAIYSDKVKDYTFPMDSNFTSIQNIKVK</sequence>
<feature type="signal peptide" evidence="5">
    <location>
        <begin position="1"/>
        <end position="20"/>
    </location>
</feature>
<evidence type="ECO:0000313" key="8">
    <source>
        <dbReference type="Proteomes" id="UP000095712"/>
    </source>
</evidence>
<dbReference type="Gene3D" id="3.10.105.10">
    <property type="entry name" value="Dipeptide-binding Protein, Domain 3"/>
    <property type="match status" value="1"/>
</dbReference>
<evidence type="ECO:0000313" key="7">
    <source>
        <dbReference type="EMBL" id="CUP00928.1"/>
    </source>
</evidence>
<dbReference type="RefSeq" id="WP_055149098.1">
    <property type="nucleotide sequence ID" value="NZ_CZAW01000002.1"/>
</dbReference>
<evidence type="ECO:0000256" key="3">
    <source>
        <dbReference type="ARBA" id="ARBA00022448"/>
    </source>
</evidence>
<dbReference type="GO" id="GO:0020037">
    <property type="term" value="F:heme binding"/>
    <property type="evidence" value="ECO:0007669"/>
    <property type="project" value="InterPro"/>
</dbReference>
<keyword evidence="3" id="KW-0813">Transport</keyword>